<dbReference type="NCBIfam" id="TIGR00011">
    <property type="entry name" value="YbaK_EbsC"/>
    <property type="match status" value="1"/>
</dbReference>
<dbReference type="GO" id="GO:0016829">
    <property type="term" value="F:lyase activity"/>
    <property type="evidence" value="ECO:0007669"/>
    <property type="project" value="UniProtKB-KW"/>
</dbReference>
<dbReference type="InterPro" id="IPR004369">
    <property type="entry name" value="Prolyl-tRNA_editing_YbaK/EbsC"/>
</dbReference>
<name>A0A852ZZ71_9ACTN</name>
<reference evidence="6 7" key="1">
    <citation type="submission" date="2020-07" db="EMBL/GenBank/DDBJ databases">
        <title>Sequencing the genomes of 1000 actinobacteria strains.</title>
        <authorList>
            <person name="Klenk H.-P."/>
        </authorList>
    </citation>
    <scope>NUCLEOTIDE SEQUENCE [LARGE SCALE GENOMIC DNA]</scope>
    <source>
        <strain evidence="6 7">DSM 42178</strain>
    </source>
</reference>
<dbReference type="AlphaFoldDB" id="A0A852ZZ71"/>
<dbReference type="EMBL" id="JACBZD010000001">
    <property type="protein sequence ID" value="NYI07127.1"/>
    <property type="molecule type" value="Genomic_DNA"/>
</dbReference>
<dbReference type="GO" id="GO:0002161">
    <property type="term" value="F:aminoacyl-tRNA deacylase activity"/>
    <property type="evidence" value="ECO:0007669"/>
    <property type="project" value="InterPro"/>
</dbReference>
<evidence type="ECO:0000313" key="6">
    <source>
        <dbReference type="EMBL" id="NYI07127.1"/>
    </source>
</evidence>
<proteinExistence type="inferred from homology"/>
<keyword evidence="6" id="KW-0378">Hydrolase</keyword>
<feature type="domain" description="YbaK/aminoacyl-tRNA synthetase-associated" evidence="5">
    <location>
        <begin position="40"/>
        <end position="159"/>
    </location>
</feature>
<evidence type="ECO:0000313" key="7">
    <source>
        <dbReference type="Proteomes" id="UP000567795"/>
    </source>
</evidence>
<accession>A0A852ZZ71</accession>
<dbReference type="InterPro" id="IPR007214">
    <property type="entry name" value="YbaK/aa-tRNA-synth-assoc-dom"/>
</dbReference>
<comment type="similarity">
    <text evidence="1 4">Belongs to the prolyl-tRNA editing family. YbaK/EbsC subfamily.</text>
</comment>
<sequence>MAKGTAKRNAAVKGAGGTPATVALTAAGVEFRTHSYAHDEAAASWGEEAAEALGVSVERVFKTLVADVDGRLTVAVVPVGGQLDLKALASAAGGKRATMADPAAAERSSGYVRGGISPLGQRRRLPTVVDASALDHPTVFVSGGRRGFEVELSPTDLVALTGAVTAPIRR</sequence>
<keyword evidence="3 4" id="KW-0456">Lyase</keyword>
<dbReference type="PIRSF" id="PIRSF006181">
    <property type="entry name" value="EbsC_YbaK"/>
    <property type="match status" value="1"/>
</dbReference>
<keyword evidence="2 4" id="KW-0648">Protein biosynthesis</keyword>
<gene>
    <name evidence="6" type="ORF">FHU37_004070</name>
</gene>
<dbReference type="RefSeq" id="WP_179815600.1">
    <property type="nucleotide sequence ID" value="NZ_JACBZD010000001.1"/>
</dbReference>
<dbReference type="CDD" id="cd00002">
    <property type="entry name" value="YbaK_deacylase"/>
    <property type="match status" value="1"/>
</dbReference>
<evidence type="ECO:0000256" key="2">
    <source>
        <dbReference type="ARBA" id="ARBA00022917"/>
    </source>
</evidence>
<dbReference type="PANTHER" id="PTHR30411:SF0">
    <property type="entry name" value="CYS-TRNA(PRO)_CYS-TRNA(CYS) DEACYLASE YBAK"/>
    <property type="match status" value="1"/>
</dbReference>
<organism evidence="6 7">
    <name type="scientific">Allostreptomyces psammosilenae</name>
    <dbReference type="NCBI Taxonomy" id="1892865"/>
    <lineage>
        <taxon>Bacteria</taxon>
        <taxon>Bacillati</taxon>
        <taxon>Actinomycetota</taxon>
        <taxon>Actinomycetes</taxon>
        <taxon>Kitasatosporales</taxon>
        <taxon>Streptomycetaceae</taxon>
        <taxon>Allostreptomyces</taxon>
    </lineage>
</organism>
<dbReference type="PANTHER" id="PTHR30411">
    <property type="entry name" value="CYTOPLASMIC PROTEIN"/>
    <property type="match status" value="1"/>
</dbReference>
<dbReference type="EC" id="4.2.-.-" evidence="4"/>
<comment type="caution">
    <text evidence="6">The sequence shown here is derived from an EMBL/GenBank/DDBJ whole genome shotgun (WGS) entry which is preliminary data.</text>
</comment>
<protein>
    <recommendedName>
        <fullName evidence="4">Cys-tRNA(Pro)/Cys-tRNA(Cys) deacylase</fullName>
        <ecNumber evidence="4">4.2.-.-</ecNumber>
    </recommendedName>
</protein>
<dbReference type="Pfam" id="PF04073">
    <property type="entry name" value="tRNA_edit"/>
    <property type="match status" value="1"/>
</dbReference>
<evidence type="ECO:0000256" key="1">
    <source>
        <dbReference type="ARBA" id="ARBA00009798"/>
    </source>
</evidence>
<dbReference type="Proteomes" id="UP000567795">
    <property type="component" value="Unassembled WGS sequence"/>
</dbReference>
<dbReference type="SUPFAM" id="SSF55826">
    <property type="entry name" value="YbaK/ProRS associated domain"/>
    <property type="match status" value="1"/>
</dbReference>
<keyword evidence="7" id="KW-1185">Reference proteome</keyword>
<evidence type="ECO:0000259" key="5">
    <source>
        <dbReference type="Pfam" id="PF04073"/>
    </source>
</evidence>
<dbReference type="InterPro" id="IPR036754">
    <property type="entry name" value="YbaK/aa-tRNA-synt-asso_dom_sf"/>
</dbReference>
<dbReference type="GO" id="GO:0006412">
    <property type="term" value="P:translation"/>
    <property type="evidence" value="ECO:0007669"/>
    <property type="project" value="UniProtKB-KW"/>
</dbReference>
<evidence type="ECO:0000256" key="3">
    <source>
        <dbReference type="ARBA" id="ARBA00023239"/>
    </source>
</evidence>
<evidence type="ECO:0000256" key="4">
    <source>
        <dbReference type="PIRNR" id="PIRNR006181"/>
    </source>
</evidence>
<dbReference type="Gene3D" id="3.90.960.10">
    <property type="entry name" value="YbaK/aminoacyl-tRNA synthetase-associated domain"/>
    <property type="match status" value="1"/>
</dbReference>